<name>A0ABS1MI72_9NOCA</name>
<organism evidence="1 2">
    <name type="scientific">Nocardia acididurans</name>
    <dbReference type="NCBI Taxonomy" id="2802282"/>
    <lineage>
        <taxon>Bacteria</taxon>
        <taxon>Bacillati</taxon>
        <taxon>Actinomycetota</taxon>
        <taxon>Actinomycetes</taxon>
        <taxon>Mycobacteriales</taxon>
        <taxon>Nocardiaceae</taxon>
        <taxon>Nocardia</taxon>
    </lineage>
</organism>
<dbReference type="Proteomes" id="UP000602198">
    <property type="component" value="Unassembled WGS sequence"/>
</dbReference>
<reference evidence="1 2" key="1">
    <citation type="submission" date="2021-01" db="EMBL/GenBank/DDBJ databases">
        <title>WGS of actinomycetes isolated from Thailand.</title>
        <authorList>
            <person name="Thawai C."/>
        </authorList>
    </citation>
    <scope>NUCLEOTIDE SEQUENCE [LARGE SCALE GENOMIC DNA]</scope>
    <source>
        <strain evidence="1 2">LPG 2</strain>
    </source>
</reference>
<gene>
    <name evidence="1" type="ORF">JK358_35600</name>
</gene>
<dbReference type="EMBL" id="JAERRJ010000019">
    <property type="protein sequence ID" value="MBL1079740.1"/>
    <property type="molecule type" value="Genomic_DNA"/>
</dbReference>
<keyword evidence="2" id="KW-1185">Reference proteome</keyword>
<accession>A0ABS1MI72</accession>
<proteinExistence type="predicted"/>
<evidence type="ECO:0000313" key="2">
    <source>
        <dbReference type="Proteomes" id="UP000602198"/>
    </source>
</evidence>
<evidence type="ECO:0000313" key="1">
    <source>
        <dbReference type="EMBL" id="MBL1079740.1"/>
    </source>
</evidence>
<dbReference type="RefSeq" id="WP_201957240.1">
    <property type="nucleotide sequence ID" value="NZ_JAERRJ010000019.1"/>
</dbReference>
<protein>
    <submittedName>
        <fullName evidence="1">Uncharacterized protein</fullName>
    </submittedName>
</protein>
<sequence>MVEKHMRTRDLSGGEVRSYSFSSLVAVSGSEVELAAATEHGQSLCYRFGLDRRARVPALLYPESYLDDHVRNIHRHEPDWLVDIAWAALTSCRREQCATTAYALRAAYRPTIDSVAVVADDSRGDRVEWTFRRAPQNLRACWTNNAGHETDSALPYWSIDLAELIFESDCIPLLMPHRLWQQRHRSCRPRR</sequence>
<comment type="caution">
    <text evidence="1">The sequence shown here is derived from an EMBL/GenBank/DDBJ whole genome shotgun (WGS) entry which is preliminary data.</text>
</comment>